<evidence type="ECO:0000313" key="2">
    <source>
        <dbReference type="Proteomes" id="UP000663836"/>
    </source>
</evidence>
<feature type="non-terminal residue" evidence="1">
    <location>
        <position position="1"/>
    </location>
</feature>
<protein>
    <submittedName>
        <fullName evidence="1">Uncharacterized protein</fullName>
    </submittedName>
</protein>
<comment type="caution">
    <text evidence="1">The sequence shown here is derived from an EMBL/GenBank/DDBJ whole genome shotgun (WGS) entry which is preliminary data.</text>
</comment>
<sequence length="169" mass="20434">MTLKTTYDTHTELEVLSENDVHLRELSDMIDHLQPKISEFINDFEQIATKQEQLNNEAQILESKCRSEYNSLKQWIEIQQKFEHILTKITKDFEQTIQYHTLLQLEEYSKNLILNLNNQEYIENLFQEARKTIESLDQSNQENINHTIEQYEIRWKDLCERLNKKLEET</sequence>
<accession>A0A820F4I4</accession>
<dbReference type="Proteomes" id="UP000663836">
    <property type="component" value="Unassembled WGS sequence"/>
</dbReference>
<organism evidence="1 2">
    <name type="scientific">Rotaria sordida</name>
    <dbReference type="NCBI Taxonomy" id="392033"/>
    <lineage>
        <taxon>Eukaryota</taxon>
        <taxon>Metazoa</taxon>
        <taxon>Spiralia</taxon>
        <taxon>Gnathifera</taxon>
        <taxon>Rotifera</taxon>
        <taxon>Eurotatoria</taxon>
        <taxon>Bdelloidea</taxon>
        <taxon>Philodinida</taxon>
        <taxon>Philodinidae</taxon>
        <taxon>Rotaria</taxon>
    </lineage>
</organism>
<name>A0A820F4I4_9BILA</name>
<dbReference type="AlphaFoldDB" id="A0A820F4I4"/>
<evidence type="ECO:0000313" key="1">
    <source>
        <dbReference type="EMBL" id="CAF4255991.1"/>
    </source>
</evidence>
<reference evidence="1" key="1">
    <citation type="submission" date="2021-02" db="EMBL/GenBank/DDBJ databases">
        <authorList>
            <person name="Nowell W R."/>
        </authorList>
    </citation>
    <scope>NUCLEOTIDE SEQUENCE</scope>
</reference>
<dbReference type="EMBL" id="CAJOBD010023507">
    <property type="protein sequence ID" value="CAF4255991.1"/>
    <property type="molecule type" value="Genomic_DNA"/>
</dbReference>
<gene>
    <name evidence="1" type="ORF">JBS370_LOCUS38895</name>
</gene>
<proteinExistence type="predicted"/>